<keyword evidence="2" id="KW-1185">Reference proteome</keyword>
<dbReference type="RefSeq" id="WP_284303947.1">
    <property type="nucleotide sequence ID" value="NZ_BSUO01000001.1"/>
</dbReference>
<evidence type="ECO:0008006" key="3">
    <source>
        <dbReference type="Google" id="ProtNLM"/>
    </source>
</evidence>
<accession>A0ABQ6IQL1</accession>
<sequence>MKITVEFTTDEFETITAAARREGTTVEEFTRSAVLDAVTRAGAADVLDRVLEATVDDPDDEVLRLAVEHARDRLR</sequence>
<comment type="caution">
    <text evidence="1">The sequence shown here is derived from an EMBL/GenBank/DDBJ whole genome shotgun (WGS) entry which is preliminary data.</text>
</comment>
<dbReference type="Proteomes" id="UP001157126">
    <property type="component" value="Unassembled WGS sequence"/>
</dbReference>
<evidence type="ECO:0000313" key="2">
    <source>
        <dbReference type="Proteomes" id="UP001157126"/>
    </source>
</evidence>
<evidence type="ECO:0000313" key="1">
    <source>
        <dbReference type="EMBL" id="GMA40208.1"/>
    </source>
</evidence>
<reference evidence="2" key="1">
    <citation type="journal article" date="2019" name="Int. J. Syst. Evol. Microbiol.">
        <title>The Global Catalogue of Microorganisms (GCM) 10K type strain sequencing project: providing services to taxonomists for standard genome sequencing and annotation.</title>
        <authorList>
            <consortium name="The Broad Institute Genomics Platform"/>
            <consortium name="The Broad Institute Genome Sequencing Center for Infectious Disease"/>
            <person name="Wu L."/>
            <person name="Ma J."/>
        </authorList>
    </citation>
    <scope>NUCLEOTIDE SEQUENCE [LARGE SCALE GENOMIC DNA]</scope>
    <source>
        <strain evidence="2">NBRC 113072</strain>
    </source>
</reference>
<dbReference type="EMBL" id="BSUO01000001">
    <property type="protein sequence ID" value="GMA40208.1"/>
    <property type="molecule type" value="Genomic_DNA"/>
</dbReference>
<name>A0ABQ6IQL1_9MICO</name>
<gene>
    <name evidence="1" type="ORF">GCM10025883_22530</name>
</gene>
<organism evidence="1 2">
    <name type="scientific">Mobilicoccus caccae</name>
    <dbReference type="NCBI Taxonomy" id="1859295"/>
    <lineage>
        <taxon>Bacteria</taxon>
        <taxon>Bacillati</taxon>
        <taxon>Actinomycetota</taxon>
        <taxon>Actinomycetes</taxon>
        <taxon>Micrococcales</taxon>
        <taxon>Dermatophilaceae</taxon>
        <taxon>Mobilicoccus</taxon>
    </lineage>
</organism>
<protein>
    <recommendedName>
        <fullName evidence="3">Ribbon-helix-helix protein, copG family</fullName>
    </recommendedName>
</protein>
<proteinExistence type="predicted"/>